<dbReference type="AlphaFoldDB" id="A0A2I1I675"/>
<gene>
    <name evidence="1" type="ORF">CYJ25_03485</name>
</gene>
<dbReference type="Pfam" id="PF03883">
    <property type="entry name" value="H2O2_YaaD"/>
    <property type="match status" value="1"/>
</dbReference>
<reference evidence="1 2" key="1">
    <citation type="submission" date="2017-12" db="EMBL/GenBank/DDBJ databases">
        <title>Phylogenetic diversity of female urinary microbiome.</title>
        <authorList>
            <person name="Thomas-White K."/>
            <person name="Wolfe A.J."/>
        </authorList>
    </citation>
    <scope>NUCLEOTIDE SEQUENCE [LARGE SCALE GENOMIC DNA]</scope>
    <source>
        <strain evidence="1 2">UMB0250</strain>
    </source>
</reference>
<dbReference type="Proteomes" id="UP000234545">
    <property type="component" value="Unassembled WGS sequence"/>
</dbReference>
<accession>A0A2I1I675</accession>
<dbReference type="EMBL" id="PKKJ01000002">
    <property type="protein sequence ID" value="PKY66603.1"/>
    <property type="molecule type" value="Genomic_DNA"/>
</dbReference>
<evidence type="ECO:0000313" key="2">
    <source>
        <dbReference type="Proteomes" id="UP000234545"/>
    </source>
</evidence>
<evidence type="ECO:0000313" key="1">
    <source>
        <dbReference type="EMBL" id="PKY66603.1"/>
    </source>
</evidence>
<proteinExistence type="predicted"/>
<dbReference type="PANTHER" id="PTHR30283:SF4">
    <property type="entry name" value="PEROXIDE STRESS RESISTANCE PROTEIN YAAA"/>
    <property type="match status" value="1"/>
</dbReference>
<comment type="caution">
    <text evidence="1">The sequence shown here is derived from an EMBL/GenBank/DDBJ whole genome shotgun (WGS) entry which is preliminary data.</text>
</comment>
<sequence length="272" mass="29168">MFIWLPPSESKTPPARGPRFDVAQLARPELASWRENLIRDVQVLSVRDDAAQLFGLGPASAADLQANIDLYSAPCDVAENLFTGVLYDAAKFSTLPKQHHAVARETTRVFSGLFGVVNLDDVLPNHRLAMGTKLPGVGPLPTYWKKPLDASLKAEAEGAPIVDARSGPYRSACLAPWAHRIEIGVVRQANGKRSVISHDAKRWRGLACAHLYASISADADFDAIVEALCSATTLDPIMDAQGGAHAVTDVEVPEAKATKQGGSLTQLVLVTD</sequence>
<organism evidence="1 2">
    <name type="scientific">Schaalia turicensis</name>
    <dbReference type="NCBI Taxonomy" id="131111"/>
    <lineage>
        <taxon>Bacteria</taxon>
        <taxon>Bacillati</taxon>
        <taxon>Actinomycetota</taxon>
        <taxon>Actinomycetes</taxon>
        <taxon>Actinomycetales</taxon>
        <taxon>Actinomycetaceae</taxon>
        <taxon>Schaalia</taxon>
    </lineage>
</organism>
<dbReference type="GO" id="GO:0033194">
    <property type="term" value="P:response to hydroperoxide"/>
    <property type="evidence" value="ECO:0007669"/>
    <property type="project" value="TreeGrafter"/>
</dbReference>
<protein>
    <submittedName>
        <fullName evidence="1">Peroxide stress protein YaaA</fullName>
    </submittedName>
</protein>
<dbReference type="RefSeq" id="WP_101627815.1">
    <property type="nucleotide sequence ID" value="NZ_PKKJ01000002.1"/>
</dbReference>
<dbReference type="InterPro" id="IPR005583">
    <property type="entry name" value="YaaA"/>
</dbReference>
<dbReference type="OrthoDB" id="3210767at2"/>
<name>A0A2I1I675_9ACTO</name>
<dbReference type="GO" id="GO:0005829">
    <property type="term" value="C:cytosol"/>
    <property type="evidence" value="ECO:0007669"/>
    <property type="project" value="TreeGrafter"/>
</dbReference>
<dbReference type="PANTHER" id="PTHR30283">
    <property type="entry name" value="PEROXIDE STRESS RESPONSE PROTEIN YAAA"/>
    <property type="match status" value="1"/>
</dbReference>